<evidence type="ECO:0000313" key="2">
    <source>
        <dbReference type="EMBL" id="GAG39801.1"/>
    </source>
</evidence>
<gene>
    <name evidence="2" type="ORF">S01H1_69428</name>
</gene>
<dbReference type="Pfam" id="PF06463">
    <property type="entry name" value="Mob_synth_C"/>
    <property type="match status" value="1"/>
</dbReference>
<dbReference type="SUPFAM" id="SSF102114">
    <property type="entry name" value="Radical SAM enzymes"/>
    <property type="match status" value="1"/>
</dbReference>
<dbReference type="InterPro" id="IPR058240">
    <property type="entry name" value="rSAM_sf"/>
</dbReference>
<dbReference type="EMBL" id="BARS01046097">
    <property type="protein sequence ID" value="GAG39801.1"/>
    <property type="molecule type" value="Genomic_DNA"/>
</dbReference>
<dbReference type="InterPro" id="IPR010505">
    <property type="entry name" value="MoaA_twitch"/>
</dbReference>
<accession>X0YT04</accession>
<feature type="domain" description="Molybdenum cofactor biosynthesis protein A-like twitch" evidence="1">
    <location>
        <begin position="43"/>
        <end position="72"/>
    </location>
</feature>
<dbReference type="AlphaFoldDB" id="X0YT04"/>
<reference evidence="2" key="1">
    <citation type="journal article" date="2014" name="Front. Microbiol.">
        <title>High frequency of phylogenetically diverse reductive dehalogenase-homologous genes in deep subseafloor sedimentary metagenomes.</title>
        <authorList>
            <person name="Kawai M."/>
            <person name="Futagami T."/>
            <person name="Toyoda A."/>
            <person name="Takaki Y."/>
            <person name="Nishi S."/>
            <person name="Hori S."/>
            <person name="Arai W."/>
            <person name="Tsubouchi T."/>
            <person name="Morono Y."/>
            <person name="Uchiyama I."/>
            <person name="Ito T."/>
            <person name="Fujiyama A."/>
            <person name="Inagaki F."/>
            <person name="Takami H."/>
        </authorList>
    </citation>
    <scope>NUCLEOTIDE SEQUENCE</scope>
    <source>
        <strain evidence="2">Expedition CK06-06</strain>
    </source>
</reference>
<dbReference type="GO" id="GO:0006777">
    <property type="term" value="P:Mo-molybdopterin cofactor biosynthetic process"/>
    <property type="evidence" value="ECO:0007669"/>
    <property type="project" value="InterPro"/>
</dbReference>
<organism evidence="2">
    <name type="scientific">marine sediment metagenome</name>
    <dbReference type="NCBI Taxonomy" id="412755"/>
    <lineage>
        <taxon>unclassified sequences</taxon>
        <taxon>metagenomes</taxon>
        <taxon>ecological metagenomes</taxon>
    </lineage>
</organism>
<proteinExistence type="predicted"/>
<dbReference type="GO" id="GO:0051539">
    <property type="term" value="F:4 iron, 4 sulfur cluster binding"/>
    <property type="evidence" value="ECO:0007669"/>
    <property type="project" value="InterPro"/>
</dbReference>
<evidence type="ECO:0000259" key="1">
    <source>
        <dbReference type="Pfam" id="PF06463"/>
    </source>
</evidence>
<dbReference type="InterPro" id="IPR013785">
    <property type="entry name" value="Aldolase_TIM"/>
</dbReference>
<name>X0YT04_9ZZZZ</name>
<sequence length="104" mass="11815">TDSEIREMHDFCEKRGITLQKIMQFSLYDRNDLSSRIPTERPPKCAMCNRLRVTADGFLKPCLFSEDEIRLDFVDLRKSILAAVSAKPESGSSCRSRAMQQIGG</sequence>
<protein>
    <recommendedName>
        <fullName evidence="1">Molybdenum cofactor biosynthesis protein A-like twitch domain-containing protein</fullName>
    </recommendedName>
</protein>
<dbReference type="Gene3D" id="3.20.20.70">
    <property type="entry name" value="Aldolase class I"/>
    <property type="match status" value="1"/>
</dbReference>
<comment type="caution">
    <text evidence="2">The sequence shown here is derived from an EMBL/GenBank/DDBJ whole genome shotgun (WGS) entry which is preliminary data.</text>
</comment>
<feature type="non-terminal residue" evidence="2">
    <location>
        <position position="1"/>
    </location>
</feature>